<keyword evidence="3 8" id="KW-0812">Transmembrane</keyword>
<dbReference type="AlphaFoldDB" id="A0A8J3W6N3"/>
<dbReference type="GO" id="GO:0022857">
    <property type="term" value="F:transmembrane transporter activity"/>
    <property type="evidence" value="ECO:0007669"/>
    <property type="project" value="TreeGrafter"/>
</dbReference>
<feature type="transmembrane region" description="Helical" evidence="8">
    <location>
        <begin position="810"/>
        <end position="840"/>
    </location>
</feature>
<evidence type="ECO:0000256" key="1">
    <source>
        <dbReference type="ARBA" id="ARBA00004651"/>
    </source>
</evidence>
<feature type="transmembrane region" description="Helical" evidence="8">
    <location>
        <begin position="441"/>
        <end position="461"/>
    </location>
</feature>
<reference evidence="10 11" key="1">
    <citation type="submission" date="2021-01" db="EMBL/GenBank/DDBJ databases">
        <title>Whole genome shotgun sequence of Planobispora longispora NBRC 13918.</title>
        <authorList>
            <person name="Komaki H."/>
            <person name="Tamura T."/>
        </authorList>
    </citation>
    <scope>NUCLEOTIDE SEQUENCE [LARGE SCALE GENOMIC DNA]</scope>
    <source>
        <strain evidence="10 11">NBRC 13918</strain>
    </source>
</reference>
<dbReference type="GO" id="GO:0005886">
    <property type="term" value="C:plasma membrane"/>
    <property type="evidence" value="ECO:0007669"/>
    <property type="project" value="UniProtKB-SubCell"/>
</dbReference>
<dbReference type="RefSeq" id="WP_239317020.1">
    <property type="nucleotide sequence ID" value="NZ_BOOH01000042.1"/>
</dbReference>
<comment type="similarity">
    <text evidence="6">Belongs to the ABC-4 integral membrane protein family.</text>
</comment>
<sequence length="906" mass="92865">MSAGTPGDLLTERGGRPGDAEERPPAAGRSPLAALSAALRISRRDARRAKGRSALVMVMIGLPVLVITLLLTLLEIADISSREGLGSNIGAADARIKTTSFRGEVYQDVAGRLWAAPADPVESTRPWTASEVTALLGAGTRLVPANQGSVDVRGKEGYDHVSAHEVDLRDPLAAGLYRLVEGRLPASPQEVVISPEMRERGARLGATLAVTRQDRPVRVVGVIEHPHELARAEIVGFPGVLLLDRRDGNGTGWLADTPQPVTWADVRRLNAAGLVAQSRAVIADPPADTAPYTPANNANQIVAIGLAGVMIVLEVVLLAGPAFAVGLRRRRRELALIAAQGGSPGHLRLVVLADGLVLGGGAAALGLVLGVGLACLAVLLEAGRLVGRAGPLDIPWGTVAAVALLGVLSGLAAAVVPAVQAGRQDVAAVLGGRRGEARDRAGRPVLGAVLLLAGIVAAVFAVRVEAVWVFAAAVLSQLGLIALTPRLVRGAAGLAARLPLPFRLAARDASRHRGRTASAVAAVMTATAAFTAAGVAVSSDVADRRDAFQATIPAGTMGVAGWGLDDGRWAEVAEAVRERLPGVPLIEAAEPRDAEGAVVDLHVVSDPGAPFLSGGEVHVQGVSNTPPIGDARLLRLVQGRSDPVAAEAFAAGKAVVFDPALVRDGRLKLRVISAEDTGPWEITVPAVAAAAADPRHALVVLPASAVESAGLTTAPRRLYADLAGAGHRTDLEWEVRFERDLMTMGQGVDVYLERGFEGGDLALQLWLLLGAALVLVLGGTLAATGLAAADLRPDLATMASVGAPPGTRRLVVAGQAGFVAGLGVLVGALAGVVTGVGAAWNLTLQKYSNTAVLLQGGGLPPFPEGTPTVEIPWPFLAAVVIGLPVLAAAVAGAFARTGVALTRRMT</sequence>
<feature type="domain" description="ABC3 transporter permease C-terminal" evidence="9">
    <location>
        <begin position="307"/>
        <end position="424"/>
    </location>
</feature>
<evidence type="ECO:0000313" key="11">
    <source>
        <dbReference type="Proteomes" id="UP000616724"/>
    </source>
</evidence>
<feature type="transmembrane region" description="Helical" evidence="8">
    <location>
        <begin position="400"/>
        <end position="420"/>
    </location>
</feature>
<feature type="region of interest" description="Disordered" evidence="7">
    <location>
        <begin position="1"/>
        <end position="29"/>
    </location>
</feature>
<evidence type="ECO:0000256" key="3">
    <source>
        <dbReference type="ARBA" id="ARBA00022692"/>
    </source>
</evidence>
<keyword evidence="11" id="KW-1185">Reference proteome</keyword>
<accession>A0A8J3W6N3</accession>
<proteinExistence type="inferred from homology"/>
<feature type="transmembrane region" description="Helical" evidence="8">
    <location>
        <begin position="467"/>
        <end position="488"/>
    </location>
</feature>
<comment type="subcellular location">
    <subcellularLocation>
        <location evidence="1">Cell membrane</location>
        <topology evidence="1">Multi-pass membrane protein</topology>
    </subcellularLocation>
</comment>
<dbReference type="InterPro" id="IPR003838">
    <property type="entry name" value="ABC3_permease_C"/>
</dbReference>
<comment type="caution">
    <text evidence="10">The sequence shown here is derived from an EMBL/GenBank/DDBJ whole genome shotgun (WGS) entry which is preliminary data.</text>
</comment>
<evidence type="ECO:0000256" key="7">
    <source>
        <dbReference type="SAM" id="MobiDB-lite"/>
    </source>
</evidence>
<feature type="transmembrane region" description="Helical" evidence="8">
    <location>
        <begin position="517"/>
        <end position="537"/>
    </location>
</feature>
<dbReference type="Proteomes" id="UP000616724">
    <property type="component" value="Unassembled WGS sequence"/>
</dbReference>
<evidence type="ECO:0000256" key="6">
    <source>
        <dbReference type="ARBA" id="ARBA00038076"/>
    </source>
</evidence>
<keyword evidence="2" id="KW-1003">Cell membrane</keyword>
<name>A0A8J3W6N3_9ACTN</name>
<feature type="transmembrane region" description="Helical" evidence="8">
    <location>
        <begin position="871"/>
        <end position="895"/>
    </location>
</feature>
<keyword evidence="5 8" id="KW-0472">Membrane</keyword>
<feature type="transmembrane region" description="Helical" evidence="8">
    <location>
        <begin position="301"/>
        <end position="327"/>
    </location>
</feature>
<gene>
    <name evidence="10" type="ORF">Plo01_51230</name>
</gene>
<evidence type="ECO:0000259" key="9">
    <source>
        <dbReference type="Pfam" id="PF02687"/>
    </source>
</evidence>
<dbReference type="Pfam" id="PF02687">
    <property type="entry name" value="FtsX"/>
    <property type="match status" value="1"/>
</dbReference>
<organism evidence="10 11">
    <name type="scientific">Planobispora longispora</name>
    <dbReference type="NCBI Taxonomy" id="28887"/>
    <lineage>
        <taxon>Bacteria</taxon>
        <taxon>Bacillati</taxon>
        <taxon>Actinomycetota</taxon>
        <taxon>Actinomycetes</taxon>
        <taxon>Streptosporangiales</taxon>
        <taxon>Streptosporangiaceae</taxon>
        <taxon>Planobispora</taxon>
    </lineage>
</organism>
<keyword evidence="4 8" id="KW-1133">Transmembrane helix</keyword>
<feature type="transmembrane region" description="Helical" evidence="8">
    <location>
        <begin position="53"/>
        <end position="74"/>
    </location>
</feature>
<evidence type="ECO:0000256" key="4">
    <source>
        <dbReference type="ARBA" id="ARBA00022989"/>
    </source>
</evidence>
<evidence type="ECO:0000256" key="5">
    <source>
        <dbReference type="ARBA" id="ARBA00023136"/>
    </source>
</evidence>
<feature type="compositionally biased region" description="Basic and acidic residues" evidence="7">
    <location>
        <begin position="10"/>
        <end position="24"/>
    </location>
</feature>
<evidence type="ECO:0000256" key="8">
    <source>
        <dbReference type="SAM" id="Phobius"/>
    </source>
</evidence>
<dbReference type="PANTHER" id="PTHR30572:SF4">
    <property type="entry name" value="ABC TRANSPORTER PERMEASE YTRF"/>
    <property type="match status" value="1"/>
</dbReference>
<feature type="transmembrane region" description="Helical" evidence="8">
    <location>
        <begin position="347"/>
        <end position="380"/>
    </location>
</feature>
<protein>
    <recommendedName>
        <fullName evidence="9">ABC3 transporter permease C-terminal domain-containing protein</fullName>
    </recommendedName>
</protein>
<evidence type="ECO:0000256" key="2">
    <source>
        <dbReference type="ARBA" id="ARBA00022475"/>
    </source>
</evidence>
<dbReference type="EMBL" id="BOOH01000042">
    <property type="protein sequence ID" value="GIH78694.1"/>
    <property type="molecule type" value="Genomic_DNA"/>
</dbReference>
<dbReference type="PANTHER" id="PTHR30572">
    <property type="entry name" value="MEMBRANE COMPONENT OF TRANSPORTER-RELATED"/>
    <property type="match status" value="1"/>
</dbReference>
<evidence type="ECO:0000313" key="10">
    <source>
        <dbReference type="EMBL" id="GIH78694.1"/>
    </source>
</evidence>
<feature type="transmembrane region" description="Helical" evidence="8">
    <location>
        <begin position="765"/>
        <end position="789"/>
    </location>
</feature>
<dbReference type="InterPro" id="IPR050250">
    <property type="entry name" value="Macrolide_Exporter_MacB"/>
</dbReference>